<dbReference type="Gene3D" id="1.10.800.10">
    <property type="entry name" value="Aromatic amino acid hydroxylase"/>
    <property type="match status" value="1"/>
</dbReference>
<keyword evidence="12" id="KW-1185">Reference proteome</keyword>
<dbReference type="InterPro" id="IPR018301">
    <property type="entry name" value="ArAA_hydroxylase_Fe/CU_BS"/>
</dbReference>
<dbReference type="InterPro" id="IPR036951">
    <property type="entry name" value="ArAA_hydroxylase_sf"/>
</dbReference>
<evidence type="ECO:0000256" key="5">
    <source>
        <dbReference type="ARBA" id="ARBA00023002"/>
    </source>
</evidence>
<dbReference type="Pfam" id="PF00351">
    <property type="entry name" value="Biopterin_H"/>
    <property type="match status" value="1"/>
</dbReference>
<evidence type="ECO:0000256" key="4">
    <source>
        <dbReference type="ARBA" id="ARBA00022723"/>
    </source>
</evidence>
<dbReference type="PRINTS" id="PR00372">
    <property type="entry name" value="FYWHYDRXLASE"/>
</dbReference>
<dbReference type="InterPro" id="IPR036329">
    <property type="entry name" value="Aro-AA_hydroxylase_C_sf"/>
</dbReference>
<evidence type="ECO:0000256" key="2">
    <source>
        <dbReference type="ARBA" id="ARBA00009712"/>
    </source>
</evidence>
<keyword evidence="7" id="KW-0503">Monooxygenase</keyword>
<feature type="binding site" evidence="8">
    <location>
        <position position="226"/>
    </location>
    <ligand>
        <name>Fe cation</name>
        <dbReference type="ChEBI" id="CHEBI:24875"/>
    </ligand>
</feature>
<dbReference type="PANTHER" id="PTHR11473:SF24">
    <property type="entry name" value="PHENYLALANINE-4-HYDROXYLASE"/>
    <property type="match status" value="1"/>
</dbReference>
<dbReference type="PROSITE" id="PS00367">
    <property type="entry name" value="BH4_AAA_HYDROXYL_1"/>
    <property type="match status" value="1"/>
</dbReference>
<sequence>MKSLHAHLPKVPQRSGVPSLSFTRQSQVYQSPRNLGARRRCTGTVSFKDGVADTSQPQHLGSVSEIRIPHSLEEVDNGQILGFGADLAEDHPGYRDQAYKDRRKAIGDLARKHRVGQPIPRLEYTAEELHVWATVLRELKDLYPQHACAEFLRCLSLFNFNEHEVPQLEDLSQILKRETGWQIRPVAGLLHPRDFLNGLAFRTFHSTQYMRHPSQPMYTPEPDLCHELLGHVPMLADKAFCDMVHSIGVASLCADDKQIWHLTKIYWYTVEFGVVEEGDEIKAFGAGVLSSFGELEHMRSGKAKLLPFDPEAKQPKMSYKDGYQQKYFVLESFEKGAQQLRDYCAKITPPEIMARLMTPAA</sequence>
<dbReference type="EC" id="1.14.16.1" evidence="3"/>
<comment type="cofactor">
    <cofactor evidence="1 8">
        <name>Fe(2+)</name>
        <dbReference type="ChEBI" id="CHEBI:29033"/>
    </cofactor>
</comment>
<dbReference type="InterPro" id="IPR019774">
    <property type="entry name" value="Aromatic-AA_hydroxylase_C"/>
</dbReference>
<organism evidence="11 12">
    <name type="scientific">Coccomyxa viridis</name>
    <dbReference type="NCBI Taxonomy" id="1274662"/>
    <lineage>
        <taxon>Eukaryota</taxon>
        <taxon>Viridiplantae</taxon>
        <taxon>Chlorophyta</taxon>
        <taxon>core chlorophytes</taxon>
        <taxon>Trebouxiophyceae</taxon>
        <taxon>Trebouxiophyceae incertae sedis</taxon>
        <taxon>Coccomyxaceae</taxon>
        <taxon>Coccomyxa</taxon>
    </lineage>
</organism>
<feature type="binding site" evidence="8">
    <location>
        <position position="271"/>
    </location>
    <ligand>
        <name>Fe cation</name>
        <dbReference type="ChEBI" id="CHEBI:24875"/>
    </ligand>
</feature>
<dbReference type="PANTHER" id="PTHR11473">
    <property type="entry name" value="AROMATIC AMINO ACID HYDROXYLASE"/>
    <property type="match status" value="1"/>
</dbReference>
<reference evidence="11 12" key="1">
    <citation type="submission" date="2023-10" db="EMBL/GenBank/DDBJ databases">
        <authorList>
            <person name="Maclean D."/>
            <person name="Macfadyen A."/>
        </authorList>
    </citation>
    <scope>NUCLEOTIDE SEQUENCE [LARGE SCALE GENOMIC DNA]</scope>
</reference>
<dbReference type="GO" id="GO:0004505">
    <property type="term" value="F:phenylalanine 4-monooxygenase activity"/>
    <property type="evidence" value="ECO:0007669"/>
    <property type="project" value="UniProtKB-EC"/>
</dbReference>
<evidence type="ECO:0000259" key="10">
    <source>
        <dbReference type="PROSITE" id="PS51410"/>
    </source>
</evidence>
<keyword evidence="5" id="KW-0560">Oxidoreductase</keyword>
<evidence type="ECO:0000256" key="7">
    <source>
        <dbReference type="ARBA" id="ARBA00023033"/>
    </source>
</evidence>
<evidence type="ECO:0000256" key="8">
    <source>
        <dbReference type="PIRSR" id="PIRSR601273-2"/>
    </source>
</evidence>
<comment type="caution">
    <text evidence="11">The sequence shown here is derived from an EMBL/GenBank/DDBJ whole genome shotgun (WGS) entry which is preliminary data.</text>
</comment>
<evidence type="ECO:0000313" key="12">
    <source>
        <dbReference type="Proteomes" id="UP001314263"/>
    </source>
</evidence>
<feature type="region of interest" description="Disordered" evidence="9">
    <location>
        <begin position="1"/>
        <end position="23"/>
    </location>
</feature>
<evidence type="ECO:0000313" key="11">
    <source>
        <dbReference type="EMBL" id="CAK0780486.1"/>
    </source>
</evidence>
<dbReference type="GO" id="GO:0005506">
    <property type="term" value="F:iron ion binding"/>
    <property type="evidence" value="ECO:0007669"/>
    <property type="project" value="InterPro"/>
</dbReference>
<dbReference type="EMBL" id="CAUYUE010000006">
    <property type="protein sequence ID" value="CAK0780486.1"/>
    <property type="molecule type" value="Genomic_DNA"/>
</dbReference>
<feature type="domain" description="Biopterin-dependent aromatic amino acid hydroxylase family profile" evidence="10">
    <location>
        <begin position="51"/>
        <end position="361"/>
    </location>
</feature>
<protein>
    <recommendedName>
        <fullName evidence="3">phenylalanine 4-monooxygenase</fullName>
        <ecNumber evidence="3">1.14.16.1</ecNumber>
    </recommendedName>
</protein>
<dbReference type="InterPro" id="IPR001273">
    <property type="entry name" value="ArAA_hydroxylase"/>
</dbReference>
<evidence type="ECO:0000256" key="9">
    <source>
        <dbReference type="SAM" id="MobiDB-lite"/>
    </source>
</evidence>
<keyword evidence="4 8" id="KW-0479">Metal-binding</keyword>
<dbReference type="Proteomes" id="UP001314263">
    <property type="component" value="Unassembled WGS sequence"/>
</dbReference>
<dbReference type="AlphaFoldDB" id="A0AAV1I3G0"/>
<proteinExistence type="inferred from homology"/>
<comment type="similarity">
    <text evidence="2">Belongs to the biopterin-dependent aromatic amino acid hydroxylase family.</text>
</comment>
<dbReference type="SUPFAM" id="SSF56534">
    <property type="entry name" value="Aromatic aminoacid monoxygenases, catalytic and oligomerization domains"/>
    <property type="match status" value="1"/>
</dbReference>
<evidence type="ECO:0000256" key="1">
    <source>
        <dbReference type="ARBA" id="ARBA00001954"/>
    </source>
</evidence>
<keyword evidence="6 8" id="KW-0408">Iron</keyword>
<evidence type="ECO:0000256" key="6">
    <source>
        <dbReference type="ARBA" id="ARBA00023004"/>
    </source>
</evidence>
<accession>A0AAV1I3G0</accession>
<feature type="binding site" evidence="8">
    <location>
        <position position="231"/>
    </location>
    <ligand>
        <name>Fe cation</name>
        <dbReference type="ChEBI" id="CHEBI:24875"/>
    </ligand>
</feature>
<name>A0AAV1I3G0_9CHLO</name>
<gene>
    <name evidence="11" type="ORF">CVIRNUC_005069</name>
</gene>
<evidence type="ECO:0000256" key="3">
    <source>
        <dbReference type="ARBA" id="ARBA00011995"/>
    </source>
</evidence>
<dbReference type="PROSITE" id="PS51410">
    <property type="entry name" value="BH4_AAA_HYDROXYL_2"/>
    <property type="match status" value="1"/>
</dbReference>